<comment type="caution">
    <text evidence="7">The sequence shown here is derived from an EMBL/GenBank/DDBJ whole genome shotgun (WGS) entry which is preliminary data.</text>
</comment>
<keyword evidence="4 5" id="KW-0472">Membrane</keyword>
<feature type="transmembrane region" description="Helical" evidence="5">
    <location>
        <begin position="214"/>
        <end position="234"/>
    </location>
</feature>
<dbReference type="GO" id="GO:0016020">
    <property type="term" value="C:membrane"/>
    <property type="evidence" value="ECO:0007669"/>
    <property type="project" value="UniProtKB-SubCell"/>
</dbReference>
<feature type="transmembrane region" description="Helical" evidence="5">
    <location>
        <begin position="96"/>
        <end position="128"/>
    </location>
</feature>
<evidence type="ECO:0000259" key="6">
    <source>
        <dbReference type="Pfam" id="PF12698"/>
    </source>
</evidence>
<feature type="domain" description="ABC-2 type transporter transmembrane" evidence="6">
    <location>
        <begin position="56"/>
        <end position="195"/>
    </location>
</feature>
<proteinExistence type="predicted"/>
<dbReference type="InterPro" id="IPR013525">
    <property type="entry name" value="ABC2_TM"/>
</dbReference>
<evidence type="ECO:0000313" key="7">
    <source>
        <dbReference type="EMBL" id="HGS88328.1"/>
    </source>
</evidence>
<keyword evidence="3 5" id="KW-1133">Transmembrane helix</keyword>
<dbReference type="GO" id="GO:0140359">
    <property type="term" value="F:ABC-type transporter activity"/>
    <property type="evidence" value="ECO:0007669"/>
    <property type="project" value="InterPro"/>
</dbReference>
<dbReference type="AlphaFoldDB" id="A0A7C4Q3X2"/>
<protein>
    <recommendedName>
        <fullName evidence="6">ABC-2 type transporter transmembrane domain-containing protein</fullName>
    </recommendedName>
</protein>
<feature type="transmembrane region" description="Helical" evidence="5">
    <location>
        <begin position="176"/>
        <end position="194"/>
    </location>
</feature>
<evidence type="ECO:0000256" key="1">
    <source>
        <dbReference type="ARBA" id="ARBA00004141"/>
    </source>
</evidence>
<evidence type="ECO:0000256" key="4">
    <source>
        <dbReference type="ARBA" id="ARBA00023136"/>
    </source>
</evidence>
<feature type="transmembrane region" description="Helical" evidence="5">
    <location>
        <begin position="21"/>
        <end position="43"/>
    </location>
</feature>
<reference evidence="7" key="1">
    <citation type="journal article" date="2020" name="mSystems">
        <title>Genome- and Community-Level Interaction Insights into Carbon Utilization and Element Cycling Functions of Hydrothermarchaeota in Hydrothermal Sediment.</title>
        <authorList>
            <person name="Zhou Z."/>
            <person name="Liu Y."/>
            <person name="Xu W."/>
            <person name="Pan J."/>
            <person name="Luo Z.H."/>
            <person name="Li M."/>
        </authorList>
    </citation>
    <scope>NUCLEOTIDE SEQUENCE [LARGE SCALE GENOMIC DNA]</scope>
    <source>
        <strain evidence="7">SpSt-556</strain>
    </source>
</reference>
<evidence type="ECO:0000256" key="2">
    <source>
        <dbReference type="ARBA" id="ARBA00022692"/>
    </source>
</evidence>
<gene>
    <name evidence="7" type="ORF">ENT17_12045</name>
</gene>
<feature type="transmembrane region" description="Helical" evidence="5">
    <location>
        <begin position="140"/>
        <end position="164"/>
    </location>
</feature>
<dbReference type="EMBL" id="DSXR01000122">
    <property type="protein sequence ID" value="HGS88328.1"/>
    <property type="molecule type" value="Genomic_DNA"/>
</dbReference>
<sequence length="245" mass="26851">MLLDLYTMVWKEWKEMFLARGGARSGLFSLLIILALLGIFMPLQSGREWLTTPLLVLIWTWMPVFLALGMVTDAIAGERERHTLETLLASRLPDRVIVLGKIAAAVLYALGVMLSSLLLGALTVNLAFAEQGWRFYSASVFLAGLVFCLLAALLISALGVLVSLTSKTARQAYQKLSAVMLLVWFVPMFSIQFLPEEIKIQLSARLATLNLSTVMALGGGLLLIADAALLAACLHRFQRQKLIGS</sequence>
<evidence type="ECO:0000256" key="3">
    <source>
        <dbReference type="ARBA" id="ARBA00022989"/>
    </source>
</evidence>
<comment type="subcellular location">
    <subcellularLocation>
        <location evidence="1">Membrane</location>
        <topology evidence="1">Multi-pass membrane protein</topology>
    </subcellularLocation>
</comment>
<keyword evidence="2 5" id="KW-0812">Transmembrane</keyword>
<feature type="transmembrane region" description="Helical" evidence="5">
    <location>
        <begin position="55"/>
        <end position="76"/>
    </location>
</feature>
<evidence type="ECO:0000256" key="5">
    <source>
        <dbReference type="SAM" id="Phobius"/>
    </source>
</evidence>
<name>A0A7C4Q3X2_9CHLR</name>
<dbReference type="Pfam" id="PF12698">
    <property type="entry name" value="ABC2_membrane_3"/>
    <property type="match status" value="1"/>
</dbReference>
<accession>A0A7C4Q3X2</accession>
<organism evidence="7">
    <name type="scientific">Bellilinea caldifistulae</name>
    <dbReference type="NCBI Taxonomy" id="360411"/>
    <lineage>
        <taxon>Bacteria</taxon>
        <taxon>Bacillati</taxon>
        <taxon>Chloroflexota</taxon>
        <taxon>Anaerolineae</taxon>
        <taxon>Anaerolineales</taxon>
        <taxon>Anaerolineaceae</taxon>
        <taxon>Bellilinea</taxon>
    </lineage>
</organism>